<evidence type="ECO:0000256" key="1">
    <source>
        <dbReference type="SAM" id="Phobius"/>
    </source>
</evidence>
<evidence type="ECO:0000313" key="3">
    <source>
        <dbReference type="Proteomes" id="UP000191040"/>
    </source>
</evidence>
<organism evidence="2 3">
    <name type="scientific">Aeromicrobium choanae</name>
    <dbReference type="NCBI Taxonomy" id="1736691"/>
    <lineage>
        <taxon>Bacteria</taxon>
        <taxon>Bacillati</taxon>
        <taxon>Actinomycetota</taxon>
        <taxon>Actinomycetes</taxon>
        <taxon>Propionibacteriales</taxon>
        <taxon>Nocardioidaceae</taxon>
        <taxon>Aeromicrobium</taxon>
    </lineage>
</organism>
<evidence type="ECO:0000313" key="2">
    <source>
        <dbReference type="EMBL" id="SKB04566.1"/>
    </source>
</evidence>
<dbReference type="Pfam" id="PF12277">
    <property type="entry name" value="DUF3618"/>
    <property type="match status" value="1"/>
</dbReference>
<keyword evidence="1" id="KW-1133">Transmembrane helix</keyword>
<dbReference type="RefSeq" id="WP_172806244.1">
    <property type="nucleotide sequence ID" value="NZ_LT796768.1"/>
</dbReference>
<proteinExistence type="predicted"/>
<dbReference type="InterPro" id="IPR022062">
    <property type="entry name" value="DUF3618"/>
</dbReference>
<feature type="transmembrane region" description="Helical" evidence="1">
    <location>
        <begin position="66"/>
        <end position="84"/>
    </location>
</feature>
<dbReference type="STRING" id="1736691.SAMN06295964_0617"/>
<sequence length="89" mass="9849">MARGNPDPAQTSPDVIVDELEVLLTRLSGNIDELVDRVKPGNVAKRQVQRVKEYFVDEQTGPRFEHIVPVVVGTVGTIAGFALLRRLLK</sequence>
<reference evidence="3" key="1">
    <citation type="submission" date="2017-02" db="EMBL/GenBank/DDBJ databases">
        <authorList>
            <person name="Varghese N."/>
            <person name="Submissions S."/>
        </authorList>
    </citation>
    <scope>NUCLEOTIDE SEQUENCE [LARGE SCALE GENOMIC DNA]</scope>
    <source>
        <strain evidence="3">9H-4</strain>
    </source>
</reference>
<dbReference type="Proteomes" id="UP000191040">
    <property type="component" value="Chromosome I"/>
</dbReference>
<dbReference type="AlphaFoldDB" id="A0A1T4YS67"/>
<name>A0A1T4YS67_9ACTN</name>
<keyword evidence="1" id="KW-0812">Transmembrane</keyword>
<keyword evidence="3" id="KW-1185">Reference proteome</keyword>
<evidence type="ECO:0008006" key="4">
    <source>
        <dbReference type="Google" id="ProtNLM"/>
    </source>
</evidence>
<dbReference type="EMBL" id="LT796768">
    <property type="protein sequence ID" value="SKB04566.1"/>
    <property type="molecule type" value="Genomic_DNA"/>
</dbReference>
<accession>A0A1T4YS67</accession>
<gene>
    <name evidence="2" type="ORF">SAMN06295964_0617</name>
</gene>
<keyword evidence="1" id="KW-0472">Membrane</keyword>
<protein>
    <recommendedName>
        <fullName evidence="4">DUF3618 domain-containing protein</fullName>
    </recommendedName>
</protein>